<organism evidence="2 3">
    <name type="scientific">Batrachochytrium salamandrivorans</name>
    <dbReference type="NCBI Taxonomy" id="1357716"/>
    <lineage>
        <taxon>Eukaryota</taxon>
        <taxon>Fungi</taxon>
        <taxon>Fungi incertae sedis</taxon>
        <taxon>Chytridiomycota</taxon>
        <taxon>Chytridiomycota incertae sedis</taxon>
        <taxon>Chytridiomycetes</taxon>
        <taxon>Rhizophydiales</taxon>
        <taxon>Rhizophydiales incertae sedis</taxon>
        <taxon>Batrachochytrium</taxon>
    </lineage>
</organism>
<accession>A0ABQ8ES45</accession>
<evidence type="ECO:0000313" key="2">
    <source>
        <dbReference type="EMBL" id="KAH6585690.1"/>
    </source>
</evidence>
<sequence>MSITHVFTFASAFFGSIITAMVIFGRSWSNQVSQVTVNLDRTRIALFFTWGLIVSTLMLLVHCLPIALKCSRNRRKCASLSDNSSYFGFTTIRGYTISPTIAKIAIDSTLFVIG</sequence>
<evidence type="ECO:0000313" key="3">
    <source>
        <dbReference type="Proteomes" id="UP001648503"/>
    </source>
</evidence>
<proteinExistence type="predicted"/>
<feature type="transmembrane region" description="Helical" evidence="1">
    <location>
        <begin position="7"/>
        <end position="24"/>
    </location>
</feature>
<protein>
    <submittedName>
        <fullName evidence="2">Uncharacterized protein</fullName>
    </submittedName>
</protein>
<dbReference type="EMBL" id="JAFCIX010000579">
    <property type="protein sequence ID" value="KAH6585690.1"/>
    <property type="molecule type" value="Genomic_DNA"/>
</dbReference>
<keyword evidence="1" id="KW-0472">Membrane</keyword>
<name>A0ABQ8ES45_9FUNG</name>
<dbReference type="Proteomes" id="UP001648503">
    <property type="component" value="Unassembled WGS sequence"/>
</dbReference>
<comment type="caution">
    <text evidence="2">The sequence shown here is derived from an EMBL/GenBank/DDBJ whole genome shotgun (WGS) entry which is preliminary data.</text>
</comment>
<evidence type="ECO:0000256" key="1">
    <source>
        <dbReference type="SAM" id="Phobius"/>
    </source>
</evidence>
<feature type="transmembrane region" description="Helical" evidence="1">
    <location>
        <begin position="44"/>
        <end position="68"/>
    </location>
</feature>
<keyword evidence="1" id="KW-1133">Transmembrane helix</keyword>
<keyword evidence="1" id="KW-0812">Transmembrane</keyword>
<gene>
    <name evidence="2" type="ORF">BASA50_001024</name>
</gene>
<reference evidence="2 3" key="1">
    <citation type="submission" date="2021-02" db="EMBL/GenBank/DDBJ databases">
        <title>Variation within the Batrachochytrium salamandrivorans European outbreak.</title>
        <authorList>
            <person name="Kelly M."/>
            <person name="Pasmans F."/>
            <person name="Shea T.P."/>
            <person name="Munoz J.F."/>
            <person name="Carranza S."/>
            <person name="Cuomo C.A."/>
            <person name="Martel A."/>
        </authorList>
    </citation>
    <scope>NUCLEOTIDE SEQUENCE [LARGE SCALE GENOMIC DNA]</scope>
    <source>
        <strain evidence="2 3">AMFP18/2</strain>
    </source>
</reference>
<keyword evidence="3" id="KW-1185">Reference proteome</keyword>